<dbReference type="EMBL" id="CP042425">
    <property type="protein sequence ID" value="QEL18462.1"/>
    <property type="molecule type" value="Genomic_DNA"/>
</dbReference>
<dbReference type="Proteomes" id="UP000324974">
    <property type="component" value="Chromosome"/>
</dbReference>
<dbReference type="Gene3D" id="2.30.110.10">
    <property type="entry name" value="Electron Transport, Fmn-binding Protein, Chain A"/>
    <property type="match status" value="1"/>
</dbReference>
<organism evidence="3 4">
    <name type="scientific">Limnoglobus roseus</name>
    <dbReference type="NCBI Taxonomy" id="2598579"/>
    <lineage>
        <taxon>Bacteria</taxon>
        <taxon>Pseudomonadati</taxon>
        <taxon>Planctomycetota</taxon>
        <taxon>Planctomycetia</taxon>
        <taxon>Gemmatales</taxon>
        <taxon>Gemmataceae</taxon>
        <taxon>Limnoglobus</taxon>
    </lineage>
</organism>
<dbReference type="AlphaFoldDB" id="A0A5C1AL59"/>
<evidence type="ECO:0000313" key="3">
    <source>
        <dbReference type="EMBL" id="QEL18462.1"/>
    </source>
</evidence>
<evidence type="ECO:0000259" key="2">
    <source>
        <dbReference type="Pfam" id="PF20766"/>
    </source>
</evidence>
<protein>
    <recommendedName>
        <fullName evidence="5">DUF447 domain-containing protein</fullName>
    </recommendedName>
</protein>
<dbReference type="SUPFAM" id="SSF50475">
    <property type="entry name" value="FMN-binding split barrel"/>
    <property type="match status" value="1"/>
</dbReference>
<dbReference type="Gene3D" id="1.20.58.290">
    <property type="entry name" value="Hypothetical membrane protein ta0354_69_121"/>
    <property type="match status" value="1"/>
</dbReference>
<dbReference type="InterPro" id="IPR007386">
    <property type="entry name" value="DUF447_N"/>
</dbReference>
<dbReference type="Pfam" id="PF20766">
    <property type="entry name" value="DUF447_C"/>
    <property type="match status" value="1"/>
</dbReference>
<dbReference type="RefSeq" id="WP_149112973.1">
    <property type="nucleotide sequence ID" value="NZ_CP042425.1"/>
</dbReference>
<feature type="domain" description="DUF447" evidence="1">
    <location>
        <begin position="4"/>
        <end position="118"/>
    </location>
</feature>
<feature type="domain" description="DUF447" evidence="2">
    <location>
        <begin position="128"/>
        <end position="179"/>
    </location>
</feature>
<dbReference type="OrthoDB" id="2112021at2"/>
<dbReference type="InterPro" id="IPR012349">
    <property type="entry name" value="Split_barrel_FMN-bd"/>
</dbReference>
<dbReference type="Pfam" id="PF04289">
    <property type="entry name" value="DUF447_N"/>
    <property type="match status" value="1"/>
</dbReference>
<accession>A0A5C1AL59</accession>
<dbReference type="InterPro" id="IPR049288">
    <property type="entry name" value="DUF447_C"/>
</dbReference>
<sequence length="191" mass="21133">MILEGLITTTAEDGSPHLAPMGPSVTADMGSFVLRPFPTSTTYHNLRRHGEGVLHVTDDVLILARAAVGKVSHFPACHPAQRVRGFVLDDACRSFEFRVASIDDSQPRVRIEAVVVAAATRRDFFGFNRAKHAVLEAAILATRFSLLPAAEVAAEFRRLRVIVDKTAGEQEFAAMTFLEQEWAEFRTRAER</sequence>
<proteinExistence type="predicted"/>
<evidence type="ECO:0008006" key="5">
    <source>
        <dbReference type="Google" id="ProtNLM"/>
    </source>
</evidence>
<dbReference type="KEGG" id="lrs:PX52LOC_05487"/>
<evidence type="ECO:0000259" key="1">
    <source>
        <dbReference type="Pfam" id="PF04289"/>
    </source>
</evidence>
<name>A0A5C1AL59_9BACT</name>
<reference evidence="4" key="1">
    <citation type="submission" date="2019-08" db="EMBL/GenBank/DDBJ databases">
        <title>Limnoglobus roseus gen. nov., sp. nov., a novel freshwater planctomycete with a giant genome from the family Gemmataceae.</title>
        <authorList>
            <person name="Kulichevskaya I.S."/>
            <person name="Naumoff D.G."/>
            <person name="Miroshnikov K."/>
            <person name="Ivanova A."/>
            <person name="Philippov D.A."/>
            <person name="Hakobyan A."/>
            <person name="Rijpstra I.C."/>
            <person name="Sinninghe Damste J.S."/>
            <person name="Liesack W."/>
            <person name="Dedysh S.N."/>
        </authorList>
    </citation>
    <scope>NUCLEOTIDE SEQUENCE [LARGE SCALE GENOMIC DNA]</scope>
    <source>
        <strain evidence="4">PX52</strain>
    </source>
</reference>
<evidence type="ECO:0000313" key="4">
    <source>
        <dbReference type="Proteomes" id="UP000324974"/>
    </source>
</evidence>
<keyword evidence="4" id="KW-1185">Reference proteome</keyword>
<gene>
    <name evidence="3" type="ORF">PX52LOC_05487</name>
</gene>